<keyword evidence="3" id="KW-0342">GTP-binding</keyword>
<evidence type="ECO:0000256" key="1">
    <source>
        <dbReference type="ARBA" id="ARBA00004112"/>
    </source>
</evidence>
<proteinExistence type="predicted"/>
<dbReference type="GO" id="GO:0005525">
    <property type="term" value="F:GTP binding"/>
    <property type="evidence" value="ECO:0007669"/>
    <property type="project" value="UniProtKB-KW"/>
</dbReference>
<accession>A0A3G4ZSI9</accession>
<dbReference type="GO" id="GO:0020002">
    <property type="term" value="C:host cell plasma membrane"/>
    <property type="evidence" value="ECO:0007669"/>
    <property type="project" value="UniProtKB-SubCell"/>
</dbReference>
<comment type="subcellular location">
    <subcellularLocation>
        <location evidence="1">Host cell membrane</location>
        <topology evidence="1">Lipid-anchor</topology>
        <orientation evidence="1">Cytoplasmic side</orientation>
    </subcellularLocation>
</comment>
<evidence type="ECO:0000256" key="3">
    <source>
        <dbReference type="ARBA" id="ARBA00023134"/>
    </source>
</evidence>
<evidence type="ECO:0000313" key="4">
    <source>
        <dbReference type="EMBL" id="AYV76399.1"/>
    </source>
</evidence>
<name>A0A3G4ZSI9_9VIRU</name>
<reference evidence="4" key="1">
    <citation type="submission" date="2018-10" db="EMBL/GenBank/DDBJ databases">
        <title>Hidden diversity of soil giant viruses.</title>
        <authorList>
            <person name="Schulz F."/>
            <person name="Alteio L."/>
            <person name="Goudeau D."/>
            <person name="Ryan E.M."/>
            <person name="Malmstrom R.R."/>
            <person name="Blanchard J."/>
            <person name="Woyke T."/>
        </authorList>
    </citation>
    <scope>NUCLEOTIDE SEQUENCE</scope>
    <source>
        <strain evidence="4">TEV1</strain>
    </source>
</reference>
<dbReference type="FunFam" id="3.40.50.300:FF:001447">
    <property type="entry name" value="Ras-related protein Rab-1B"/>
    <property type="match status" value="1"/>
</dbReference>
<dbReference type="InterPro" id="IPR005225">
    <property type="entry name" value="Small_GTP-bd"/>
</dbReference>
<organism evidence="4">
    <name type="scientific">Terrestrivirus sp</name>
    <dbReference type="NCBI Taxonomy" id="2487775"/>
    <lineage>
        <taxon>Viruses</taxon>
        <taxon>Varidnaviria</taxon>
        <taxon>Bamfordvirae</taxon>
        <taxon>Nucleocytoviricota</taxon>
        <taxon>Megaviricetes</taxon>
        <taxon>Imitervirales</taxon>
        <taxon>Mimiviridae</taxon>
        <taxon>Klosneuvirinae</taxon>
    </lineage>
</organism>
<dbReference type="Gene3D" id="3.40.50.300">
    <property type="entry name" value="P-loop containing nucleotide triphosphate hydrolases"/>
    <property type="match status" value="1"/>
</dbReference>
<dbReference type="SMART" id="SM00175">
    <property type="entry name" value="RAB"/>
    <property type="match status" value="1"/>
</dbReference>
<dbReference type="EMBL" id="MK071984">
    <property type="protein sequence ID" value="AYV76399.1"/>
    <property type="molecule type" value="Genomic_DNA"/>
</dbReference>
<dbReference type="PRINTS" id="PR00449">
    <property type="entry name" value="RASTRNSFRMNG"/>
</dbReference>
<dbReference type="PROSITE" id="PS51419">
    <property type="entry name" value="RAB"/>
    <property type="match status" value="1"/>
</dbReference>
<dbReference type="SMART" id="SM00174">
    <property type="entry name" value="RHO"/>
    <property type="match status" value="1"/>
</dbReference>
<gene>
    <name evidence="4" type="ORF">Terrestrivirus6_25</name>
</gene>
<dbReference type="NCBIfam" id="TIGR00231">
    <property type="entry name" value="small_GTP"/>
    <property type="match status" value="1"/>
</dbReference>
<dbReference type="InterPro" id="IPR001806">
    <property type="entry name" value="Small_GTPase"/>
</dbReference>
<dbReference type="GO" id="GO:0003924">
    <property type="term" value="F:GTPase activity"/>
    <property type="evidence" value="ECO:0007669"/>
    <property type="project" value="InterPro"/>
</dbReference>
<keyword evidence="2" id="KW-0547">Nucleotide-binding</keyword>
<evidence type="ECO:0000256" key="2">
    <source>
        <dbReference type="ARBA" id="ARBA00022741"/>
    </source>
</evidence>
<dbReference type="SMART" id="SM00173">
    <property type="entry name" value="RAS"/>
    <property type="match status" value="1"/>
</dbReference>
<dbReference type="InterPro" id="IPR027417">
    <property type="entry name" value="P-loop_NTPase"/>
</dbReference>
<sequence>MDNLINFNADPEYDLTCKLLLVGDPSSGKSCIFNKFCSDEFNSEYRATIGVDFKTAIVQIENLCTIKTKRGKIKEIPIRKKVKIQLWDVSGQDRFKIVTTNYFRNVDAVIIVHDMANPHGKKNINKWINDASKECNFDVPFYLVANKCDLITQLNESVEKNQDEDCLDPDLDSSSITSINPVGISSTFKISAKTGEGVKEMFISIVEDVIDFKDDDEIMNKSVQVSCCTIQ</sequence>
<dbReference type="SUPFAM" id="SSF52540">
    <property type="entry name" value="P-loop containing nucleoside triphosphate hydrolases"/>
    <property type="match status" value="1"/>
</dbReference>
<dbReference type="InterPro" id="IPR050227">
    <property type="entry name" value="Rab"/>
</dbReference>
<dbReference type="CDD" id="cd00154">
    <property type="entry name" value="Rab"/>
    <property type="match status" value="1"/>
</dbReference>
<protein>
    <submittedName>
        <fullName evidence="4">Rab GTPase</fullName>
    </submittedName>
</protein>
<dbReference type="PANTHER" id="PTHR47977">
    <property type="entry name" value="RAS-RELATED PROTEIN RAB"/>
    <property type="match status" value="1"/>
</dbReference>
<dbReference type="Pfam" id="PF00071">
    <property type="entry name" value="Ras"/>
    <property type="match status" value="1"/>
</dbReference>